<dbReference type="OrthoDB" id="7263676at2"/>
<organism evidence="1 2">
    <name type="scientific">Muricoccus nepalensis</name>
    <dbReference type="NCBI Taxonomy" id="1854500"/>
    <lineage>
        <taxon>Bacteria</taxon>
        <taxon>Pseudomonadati</taxon>
        <taxon>Pseudomonadota</taxon>
        <taxon>Alphaproteobacteria</taxon>
        <taxon>Acetobacterales</taxon>
        <taxon>Roseomonadaceae</taxon>
        <taxon>Muricoccus</taxon>
    </lineage>
</organism>
<dbReference type="AlphaFoldDB" id="A0A502FB30"/>
<sequence>MLESAAPETVPTVVLFTSHLVTPGIVRQFQALRRACPPHITAVWLMHAPPGAKRPRFLRNTPLHFVTTTEIRTPEYPAKSAGGPEWIFHSGGHTDLPVLHFYRQHPNYERYWYIEYDVRFSGRWETFFAAFENSKADLLTTTIRSAAADPDWWIWFKFGTPEGPSAVVPGFRWEQRMGAFMPVFRASRRAMETMDAAYREGWSGHLEVTWPTILHNAGLLLEDIGGAGAFTPRYRRTHFYSNTLLEPSYYPGSFVYRPLKWPVFRLKRNYLWHPVKTFKDSLKESYWAMRSALTRWRYGDVVAYKALPESLNPYYLEFMEETDDHLAYREGRNPTGPLSVLGEHVMCSLLRAGMTDEQVGAQMSVPVEDVARRRARWGREQAALG</sequence>
<dbReference type="Proteomes" id="UP000317078">
    <property type="component" value="Unassembled WGS sequence"/>
</dbReference>
<proteinExistence type="predicted"/>
<name>A0A502FB30_9PROT</name>
<reference evidence="1 2" key="1">
    <citation type="journal article" date="2019" name="Environ. Microbiol.">
        <title>Species interactions and distinct microbial communities in high Arctic permafrost affected cryosols are associated with the CH4 and CO2 gas fluxes.</title>
        <authorList>
            <person name="Altshuler I."/>
            <person name="Hamel J."/>
            <person name="Turney S."/>
            <person name="Magnuson E."/>
            <person name="Levesque R."/>
            <person name="Greer C."/>
            <person name="Whyte L.G."/>
        </authorList>
    </citation>
    <scope>NUCLEOTIDE SEQUENCE [LARGE SCALE GENOMIC DNA]</scope>
    <source>
        <strain evidence="1 2">S9.3B</strain>
    </source>
</reference>
<evidence type="ECO:0008006" key="3">
    <source>
        <dbReference type="Google" id="ProtNLM"/>
    </source>
</evidence>
<keyword evidence="2" id="KW-1185">Reference proteome</keyword>
<dbReference type="RefSeq" id="WP_140886384.1">
    <property type="nucleotide sequence ID" value="NZ_RCZP01000039.1"/>
</dbReference>
<accession>A0A502FB30</accession>
<gene>
    <name evidence="1" type="ORF">EAH89_24620</name>
</gene>
<comment type="caution">
    <text evidence="1">The sequence shown here is derived from an EMBL/GenBank/DDBJ whole genome shotgun (WGS) entry which is preliminary data.</text>
</comment>
<evidence type="ECO:0000313" key="2">
    <source>
        <dbReference type="Proteomes" id="UP000317078"/>
    </source>
</evidence>
<protein>
    <recommendedName>
        <fullName evidence="3">DUF3405 domain-containing protein</fullName>
    </recommendedName>
</protein>
<dbReference type="EMBL" id="RCZP01000039">
    <property type="protein sequence ID" value="TPG46499.1"/>
    <property type="molecule type" value="Genomic_DNA"/>
</dbReference>
<evidence type="ECO:0000313" key="1">
    <source>
        <dbReference type="EMBL" id="TPG46499.1"/>
    </source>
</evidence>